<dbReference type="InterPro" id="IPR013783">
    <property type="entry name" value="Ig-like_fold"/>
</dbReference>
<proteinExistence type="predicted"/>
<organism evidence="6 7">
    <name type="scientific">Dissostichus eleginoides</name>
    <name type="common">Patagonian toothfish</name>
    <name type="synonym">Dissostichus amissus</name>
    <dbReference type="NCBI Taxonomy" id="100907"/>
    <lineage>
        <taxon>Eukaryota</taxon>
        <taxon>Metazoa</taxon>
        <taxon>Chordata</taxon>
        <taxon>Craniata</taxon>
        <taxon>Vertebrata</taxon>
        <taxon>Euteleostomi</taxon>
        <taxon>Actinopterygii</taxon>
        <taxon>Neopterygii</taxon>
        <taxon>Teleostei</taxon>
        <taxon>Neoteleostei</taxon>
        <taxon>Acanthomorphata</taxon>
        <taxon>Eupercaria</taxon>
        <taxon>Perciformes</taxon>
        <taxon>Notothenioidei</taxon>
        <taxon>Nototheniidae</taxon>
        <taxon>Dissostichus</taxon>
    </lineage>
</organism>
<keyword evidence="4" id="KW-0325">Glycoprotein</keyword>
<dbReference type="AlphaFoldDB" id="A0AAD9B948"/>
<dbReference type="PANTHER" id="PTHR12080">
    <property type="entry name" value="SIGNALING LYMPHOCYTIC ACTIVATION MOLECULE"/>
    <property type="match status" value="1"/>
</dbReference>
<evidence type="ECO:0000256" key="4">
    <source>
        <dbReference type="ARBA" id="ARBA00023180"/>
    </source>
</evidence>
<keyword evidence="5" id="KW-0812">Transmembrane</keyword>
<sequence length="266" mass="29492">MKVFIITYKISAGTMFVLKGEDLDLNITKAVVLGKFDFFLWKFNNSNIVRFNSTDKKVSDNYDGRLEFPGNNYSVILKRLQDADSGVYTAVVTKLSGGETEAAKYKIKVQDRASPPLLTVSSVSDSSSSCSFTVTCSSQDSHINSTFTCDNQTCSQEGGEQSEGIPDTFLQVHQLSGSIICNHSNHVSWTNTTKIINYVCPKHFVPDQPNIAPIILGVFFTILAIIGVGLCCLRKRRTSNRVIVENPVYDTAQVRDKVSFTFHSKM</sequence>
<keyword evidence="7" id="KW-1185">Reference proteome</keyword>
<evidence type="ECO:0000313" key="6">
    <source>
        <dbReference type="EMBL" id="KAK1879326.1"/>
    </source>
</evidence>
<evidence type="ECO:0000256" key="1">
    <source>
        <dbReference type="ARBA" id="ARBA00004370"/>
    </source>
</evidence>
<reference evidence="6" key="1">
    <citation type="submission" date="2023-04" db="EMBL/GenBank/DDBJ databases">
        <title>Chromosome-level genome of Chaenocephalus aceratus.</title>
        <authorList>
            <person name="Park H."/>
        </authorList>
    </citation>
    <scope>NUCLEOTIDE SEQUENCE</scope>
    <source>
        <strain evidence="6">DE</strain>
        <tissue evidence="6">Muscle</tissue>
    </source>
</reference>
<name>A0AAD9B948_DISEL</name>
<dbReference type="EMBL" id="JASDAP010000026">
    <property type="protein sequence ID" value="KAK1879326.1"/>
    <property type="molecule type" value="Genomic_DNA"/>
</dbReference>
<accession>A0AAD9B948</accession>
<evidence type="ECO:0000313" key="7">
    <source>
        <dbReference type="Proteomes" id="UP001228049"/>
    </source>
</evidence>
<dbReference type="GO" id="GO:0016020">
    <property type="term" value="C:membrane"/>
    <property type="evidence" value="ECO:0007669"/>
    <property type="project" value="UniProtKB-SubCell"/>
</dbReference>
<dbReference type="InterPro" id="IPR036179">
    <property type="entry name" value="Ig-like_dom_sf"/>
</dbReference>
<keyword evidence="3 5" id="KW-0472">Membrane</keyword>
<gene>
    <name evidence="6" type="ORF">KUDE01_027449</name>
</gene>
<comment type="subcellular location">
    <subcellularLocation>
        <location evidence="1">Membrane</location>
    </subcellularLocation>
</comment>
<evidence type="ECO:0000256" key="5">
    <source>
        <dbReference type="SAM" id="Phobius"/>
    </source>
</evidence>
<evidence type="ECO:0000256" key="3">
    <source>
        <dbReference type="ARBA" id="ARBA00023136"/>
    </source>
</evidence>
<dbReference type="SUPFAM" id="SSF48726">
    <property type="entry name" value="Immunoglobulin"/>
    <property type="match status" value="1"/>
</dbReference>
<dbReference type="InterPro" id="IPR015631">
    <property type="entry name" value="CD2/SLAM_rcpt"/>
</dbReference>
<keyword evidence="2" id="KW-0732">Signal</keyword>
<dbReference type="PANTHER" id="PTHR12080:SF80">
    <property type="entry name" value="IMMUNOGLOBULIN V-SET DOMAIN-CONTAINING PROTEIN"/>
    <property type="match status" value="1"/>
</dbReference>
<dbReference type="Gene3D" id="2.60.40.10">
    <property type="entry name" value="Immunoglobulins"/>
    <property type="match status" value="1"/>
</dbReference>
<keyword evidence="5" id="KW-1133">Transmembrane helix</keyword>
<feature type="transmembrane region" description="Helical" evidence="5">
    <location>
        <begin position="211"/>
        <end position="233"/>
    </location>
</feature>
<protein>
    <submittedName>
        <fullName evidence="6">CD48 antigen</fullName>
    </submittedName>
</protein>
<dbReference type="Proteomes" id="UP001228049">
    <property type="component" value="Unassembled WGS sequence"/>
</dbReference>
<comment type="caution">
    <text evidence="6">The sequence shown here is derived from an EMBL/GenBank/DDBJ whole genome shotgun (WGS) entry which is preliminary data.</text>
</comment>
<evidence type="ECO:0000256" key="2">
    <source>
        <dbReference type="ARBA" id="ARBA00022729"/>
    </source>
</evidence>